<keyword evidence="4" id="KW-1185">Reference proteome</keyword>
<dbReference type="SUPFAM" id="SSF57997">
    <property type="entry name" value="Tropomyosin"/>
    <property type="match status" value="1"/>
</dbReference>
<feature type="compositionally biased region" description="Basic and acidic residues" evidence="2">
    <location>
        <begin position="166"/>
        <end position="176"/>
    </location>
</feature>
<reference evidence="3" key="2">
    <citation type="journal article" date="2020" name="Nat. Commun.">
        <title>Large-scale genome sequencing of mycorrhizal fungi provides insights into the early evolution of symbiotic traits.</title>
        <authorList>
            <person name="Miyauchi S."/>
            <person name="Kiss E."/>
            <person name="Kuo A."/>
            <person name="Drula E."/>
            <person name="Kohler A."/>
            <person name="Sanchez-Garcia M."/>
            <person name="Morin E."/>
            <person name="Andreopoulos B."/>
            <person name="Barry K.W."/>
            <person name="Bonito G."/>
            <person name="Buee M."/>
            <person name="Carver A."/>
            <person name="Chen C."/>
            <person name="Cichocki N."/>
            <person name="Clum A."/>
            <person name="Culley D."/>
            <person name="Crous P.W."/>
            <person name="Fauchery L."/>
            <person name="Girlanda M."/>
            <person name="Hayes R.D."/>
            <person name="Keri Z."/>
            <person name="LaButti K."/>
            <person name="Lipzen A."/>
            <person name="Lombard V."/>
            <person name="Magnuson J."/>
            <person name="Maillard F."/>
            <person name="Murat C."/>
            <person name="Nolan M."/>
            <person name="Ohm R.A."/>
            <person name="Pangilinan J."/>
            <person name="Pereira M.F."/>
            <person name="Perotto S."/>
            <person name="Peter M."/>
            <person name="Pfister S."/>
            <person name="Riley R."/>
            <person name="Sitrit Y."/>
            <person name="Stielow J.B."/>
            <person name="Szollosi G."/>
            <person name="Zifcakova L."/>
            <person name="Stursova M."/>
            <person name="Spatafora J.W."/>
            <person name="Tedersoo L."/>
            <person name="Vaario L.M."/>
            <person name="Yamada A."/>
            <person name="Yan M."/>
            <person name="Wang P."/>
            <person name="Xu J."/>
            <person name="Bruns T."/>
            <person name="Baldrian P."/>
            <person name="Vilgalys R."/>
            <person name="Dunand C."/>
            <person name="Henrissat B."/>
            <person name="Grigoriev I.V."/>
            <person name="Hibbett D."/>
            <person name="Nagy L.G."/>
            <person name="Martin F.M."/>
        </authorList>
    </citation>
    <scope>NUCLEOTIDE SEQUENCE</scope>
    <source>
        <strain evidence="3">Prilba</strain>
    </source>
</reference>
<feature type="compositionally biased region" description="Basic and acidic residues" evidence="2">
    <location>
        <begin position="351"/>
        <end position="361"/>
    </location>
</feature>
<comment type="caution">
    <text evidence="3">The sequence shown here is derived from an EMBL/GenBank/DDBJ whole genome shotgun (WGS) entry which is preliminary data.</text>
</comment>
<evidence type="ECO:0000313" key="3">
    <source>
        <dbReference type="EMBL" id="KAF8483954.1"/>
    </source>
</evidence>
<dbReference type="Proteomes" id="UP000759537">
    <property type="component" value="Unassembled WGS sequence"/>
</dbReference>
<feature type="coiled-coil region" evidence="1">
    <location>
        <begin position="298"/>
        <end position="325"/>
    </location>
</feature>
<evidence type="ECO:0000256" key="1">
    <source>
        <dbReference type="SAM" id="Coils"/>
    </source>
</evidence>
<feature type="region of interest" description="Disordered" evidence="2">
    <location>
        <begin position="328"/>
        <end position="361"/>
    </location>
</feature>
<feature type="region of interest" description="Disordered" evidence="2">
    <location>
        <begin position="69"/>
        <end position="128"/>
    </location>
</feature>
<accession>A0A9P5N1H2</accession>
<protein>
    <submittedName>
        <fullName evidence="3">Uncharacterized protein</fullName>
    </submittedName>
</protein>
<feature type="region of interest" description="Disordered" evidence="2">
    <location>
        <begin position="149"/>
        <end position="176"/>
    </location>
</feature>
<feature type="compositionally biased region" description="Basic and acidic residues" evidence="2">
    <location>
        <begin position="69"/>
        <end position="96"/>
    </location>
</feature>
<dbReference type="OrthoDB" id="3269449at2759"/>
<evidence type="ECO:0000313" key="4">
    <source>
        <dbReference type="Proteomes" id="UP000759537"/>
    </source>
</evidence>
<feature type="compositionally biased region" description="Polar residues" evidence="2">
    <location>
        <begin position="100"/>
        <end position="110"/>
    </location>
</feature>
<sequence length="541" mass="60812">MDRVCNVQEQLVRQMELASEKDDTIQSITDESRRAHTRLRIAEDKIKRLNSRLLDLRVGERKKPLDEQVVIRDRHERRQTQDALRDAPSVDHDRRPLHQRPTTTWPNDTGQPPLPPEQIRHTGTPPIAAAFDGESEVAKEQRAAEEELIRHMPQGPVEPQGTRDVNPNERERESLRDEIVRLQEQLVVAKKKQRIAEEEARDVRRELDQSKETLREAEEDGRGVRRELDQSKATLREVETHVMALEYELGLCQATLRKAQDARHASKVELDEVAQLLRQHQAESESSMARAEASQFKFSQATLLCAALQERVTELEAQVKTLSSTQKYPATRAAHTNSRSIRPTATYLEATTRDPDKRDSDSIFMTVSPSMSRHLDLSSPPLSLPSRDSSYYLSPQKCSATPPACASPQFCPIDTDPKAITHNTDIQDCDSIYMTVPPSLPCILDFSLPPSSSFCLTDIDLDVITPDADPQILDSPLPPPSSHISLDISHHEASLNTHIDLDSPSQESTTPRFVPSSTPFAIPDILSSSVSPSPVIPVRRE</sequence>
<evidence type="ECO:0000256" key="2">
    <source>
        <dbReference type="SAM" id="MobiDB-lite"/>
    </source>
</evidence>
<keyword evidence="1" id="KW-0175">Coiled coil</keyword>
<feature type="compositionally biased region" description="Polar residues" evidence="2">
    <location>
        <begin position="328"/>
        <end position="343"/>
    </location>
</feature>
<reference evidence="3" key="1">
    <citation type="submission" date="2019-10" db="EMBL/GenBank/DDBJ databases">
        <authorList>
            <consortium name="DOE Joint Genome Institute"/>
            <person name="Kuo A."/>
            <person name="Miyauchi S."/>
            <person name="Kiss E."/>
            <person name="Drula E."/>
            <person name="Kohler A."/>
            <person name="Sanchez-Garcia M."/>
            <person name="Andreopoulos B."/>
            <person name="Barry K.W."/>
            <person name="Bonito G."/>
            <person name="Buee M."/>
            <person name="Carver A."/>
            <person name="Chen C."/>
            <person name="Cichocki N."/>
            <person name="Clum A."/>
            <person name="Culley D."/>
            <person name="Crous P.W."/>
            <person name="Fauchery L."/>
            <person name="Girlanda M."/>
            <person name="Hayes R."/>
            <person name="Keri Z."/>
            <person name="LaButti K."/>
            <person name="Lipzen A."/>
            <person name="Lombard V."/>
            <person name="Magnuson J."/>
            <person name="Maillard F."/>
            <person name="Morin E."/>
            <person name="Murat C."/>
            <person name="Nolan M."/>
            <person name="Ohm R."/>
            <person name="Pangilinan J."/>
            <person name="Pereira M."/>
            <person name="Perotto S."/>
            <person name="Peter M."/>
            <person name="Riley R."/>
            <person name="Sitrit Y."/>
            <person name="Stielow B."/>
            <person name="Szollosi G."/>
            <person name="Zifcakova L."/>
            <person name="Stursova M."/>
            <person name="Spatafora J.W."/>
            <person name="Tedersoo L."/>
            <person name="Vaario L.-M."/>
            <person name="Yamada A."/>
            <person name="Yan M."/>
            <person name="Wang P."/>
            <person name="Xu J."/>
            <person name="Bruns T."/>
            <person name="Baldrian P."/>
            <person name="Vilgalys R."/>
            <person name="Henrissat B."/>
            <person name="Grigoriev I.V."/>
            <person name="Hibbett D."/>
            <person name="Nagy L.G."/>
            <person name="Martin F.M."/>
        </authorList>
    </citation>
    <scope>NUCLEOTIDE SEQUENCE</scope>
    <source>
        <strain evidence="3">Prilba</strain>
    </source>
</reference>
<name>A0A9P5N1H2_9AGAM</name>
<organism evidence="3 4">
    <name type="scientific">Russula ochroleuca</name>
    <dbReference type="NCBI Taxonomy" id="152965"/>
    <lineage>
        <taxon>Eukaryota</taxon>
        <taxon>Fungi</taxon>
        <taxon>Dikarya</taxon>
        <taxon>Basidiomycota</taxon>
        <taxon>Agaricomycotina</taxon>
        <taxon>Agaricomycetes</taxon>
        <taxon>Russulales</taxon>
        <taxon>Russulaceae</taxon>
        <taxon>Russula</taxon>
    </lineage>
</organism>
<proteinExistence type="predicted"/>
<dbReference type="AlphaFoldDB" id="A0A9P5N1H2"/>
<gene>
    <name evidence="3" type="ORF">DFH94DRAFT_725620</name>
</gene>
<dbReference type="EMBL" id="WHVB01000004">
    <property type="protein sequence ID" value="KAF8483954.1"/>
    <property type="molecule type" value="Genomic_DNA"/>
</dbReference>